<evidence type="ECO:0000313" key="2">
    <source>
        <dbReference type="EMBL" id="POR34929.1"/>
    </source>
</evidence>
<feature type="domain" description="Protein-arginine deiminase C-terminal" evidence="1">
    <location>
        <begin position="4"/>
        <end position="41"/>
    </location>
</feature>
<dbReference type="GO" id="GO:0004668">
    <property type="term" value="F:protein-arginine deiminase activity"/>
    <property type="evidence" value="ECO:0007669"/>
    <property type="project" value="InterPro"/>
</dbReference>
<dbReference type="Pfam" id="PF03068">
    <property type="entry name" value="PAD"/>
    <property type="match status" value="1"/>
</dbReference>
<dbReference type="Gene3D" id="3.75.10.10">
    <property type="entry name" value="L-arginine/glycine Amidinotransferase, Chain A"/>
    <property type="match status" value="1"/>
</dbReference>
<evidence type="ECO:0000313" key="3">
    <source>
        <dbReference type="Proteomes" id="UP000237481"/>
    </source>
</evidence>
<dbReference type="GO" id="GO:0005509">
    <property type="term" value="F:calcium ion binding"/>
    <property type="evidence" value="ECO:0007669"/>
    <property type="project" value="InterPro"/>
</dbReference>
<dbReference type="SUPFAM" id="SSF55909">
    <property type="entry name" value="Pentein"/>
    <property type="match status" value="1"/>
</dbReference>
<dbReference type="InterPro" id="IPR013530">
    <property type="entry name" value="PAD_C"/>
</dbReference>
<organism evidence="2 3">
    <name type="scientific">Tolypocladium paradoxum</name>
    <dbReference type="NCBI Taxonomy" id="94208"/>
    <lineage>
        <taxon>Eukaryota</taxon>
        <taxon>Fungi</taxon>
        <taxon>Dikarya</taxon>
        <taxon>Ascomycota</taxon>
        <taxon>Pezizomycotina</taxon>
        <taxon>Sordariomycetes</taxon>
        <taxon>Hypocreomycetidae</taxon>
        <taxon>Hypocreales</taxon>
        <taxon>Ophiocordycipitaceae</taxon>
        <taxon>Tolypocladium</taxon>
    </lineage>
</organism>
<protein>
    <submittedName>
        <fullName evidence="2">Peptidylarginine deiminase</fullName>
    </submittedName>
</protein>
<evidence type="ECO:0000259" key="1">
    <source>
        <dbReference type="Pfam" id="PF03068"/>
    </source>
</evidence>
<accession>A0A2S4KXJ7</accession>
<reference evidence="2 3" key="1">
    <citation type="submission" date="2018-01" db="EMBL/GenBank/DDBJ databases">
        <title>Harnessing the power of phylogenomics to disentangle the directionality and signatures of interkingdom host jumping in the parasitic fungal genus Tolypocladium.</title>
        <authorList>
            <person name="Quandt C.A."/>
            <person name="Patterson W."/>
            <person name="Spatafora J.W."/>
        </authorList>
    </citation>
    <scope>NUCLEOTIDE SEQUENCE [LARGE SCALE GENOMIC DNA]</scope>
    <source>
        <strain evidence="2 3">NRBC 100945</strain>
    </source>
</reference>
<proteinExistence type="predicted"/>
<gene>
    <name evidence="2" type="ORF">TPAR_04872</name>
</gene>
<sequence length="70" mass="7988">MPGERQLQSFFPHIINGVFIGHDYIAPTPWGPRANGMDILSLRRPSLMRGEVHSGTNTLRETNAERWKTK</sequence>
<comment type="caution">
    <text evidence="2">The sequence shown here is derived from an EMBL/GenBank/DDBJ whole genome shotgun (WGS) entry which is preliminary data.</text>
</comment>
<keyword evidence="3" id="KW-1185">Reference proteome</keyword>
<dbReference type="GO" id="GO:0005737">
    <property type="term" value="C:cytoplasm"/>
    <property type="evidence" value="ECO:0007669"/>
    <property type="project" value="InterPro"/>
</dbReference>
<dbReference type="Proteomes" id="UP000237481">
    <property type="component" value="Unassembled WGS sequence"/>
</dbReference>
<dbReference type="AlphaFoldDB" id="A0A2S4KXJ7"/>
<dbReference type="EMBL" id="PKSG01000479">
    <property type="protein sequence ID" value="POR34929.1"/>
    <property type="molecule type" value="Genomic_DNA"/>
</dbReference>
<name>A0A2S4KXJ7_9HYPO</name>